<sequence length="63" mass="7818">MTHLLHFLVHTHSQNNVFFYSQISIYFLLDRFWKTVQLLLFLNMNRNVLLYSTQTYLKYIYII</sequence>
<dbReference type="AlphaFoldDB" id="A0A1I7WTI4"/>
<proteinExistence type="predicted"/>
<evidence type="ECO:0000313" key="1">
    <source>
        <dbReference type="Proteomes" id="UP000095283"/>
    </source>
</evidence>
<evidence type="ECO:0000313" key="2">
    <source>
        <dbReference type="WBParaSite" id="Hba_08457"/>
    </source>
</evidence>
<reference evidence="2" key="1">
    <citation type="submission" date="2016-11" db="UniProtKB">
        <authorList>
            <consortium name="WormBaseParasite"/>
        </authorList>
    </citation>
    <scope>IDENTIFICATION</scope>
</reference>
<name>A0A1I7WTI4_HETBA</name>
<dbReference type="WBParaSite" id="Hba_08457">
    <property type="protein sequence ID" value="Hba_08457"/>
    <property type="gene ID" value="Hba_08457"/>
</dbReference>
<protein>
    <submittedName>
        <fullName evidence="2">Uncharacterized protein</fullName>
    </submittedName>
</protein>
<organism evidence="1 2">
    <name type="scientific">Heterorhabditis bacteriophora</name>
    <name type="common">Entomopathogenic nematode worm</name>
    <dbReference type="NCBI Taxonomy" id="37862"/>
    <lineage>
        <taxon>Eukaryota</taxon>
        <taxon>Metazoa</taxon>
        <taxon>Ecdysozoa</taxon>
        <taxon>Nematoda</taxon>
        <taxon>Chromadorea</taxon>
        <taxon>Rhabditida</taxon>
        <taxon>Rhabditina</taxon>
        <taxon>Rhabditomorpha</taxon>
        <taxon>Strongyloidea</taxon>
        <taxon>Heterorhabditidae</taxon>
        <taxon>Heterorhabditis</taxon>
    </lineage>
</organism>
<dbReference type="Proteomes" id="UP000095283">
    <property type="component" value="Unplaced"/>
</dbReference>
<accession>A0A1I7WTI4</accession>
<keyword evidence="1" id="KW-1185">Reference proteome</keyword>